<evidence type="ECO:0000313" key="2">
    <source>
        <dbReference type="Proteomes" id="UP000298327"/>
    </source>
</evidence>
<keyword evidence="2" id="KW-1185">Reference proteome</keyword>
<dbReference type="EMBL" id="SEOQ01001782">
    <property type="protein sequence ID" value="TFY50559.1"/>
    <property type="molecule type" value="Genomic_DNA"/>
</dbReference>
<accession>A0A4Y9XPX0</accession>
<reference evidence="1 2" key="1">
    <citation type="submission" date="2019-02" db="EMBL/GenBank/DDBJ databases">
        <title>Genome sequencing of the rare red list fungi Dentipellis fragilis.</title>
        <authorList>
            <person name="Buettner E."/>
            <person name="Kellner H."/>
        </authorList>
    </citation>
    <scope>NUCLEOTIDE SEQUENCE [LARGE SCALE GENOMIC DNA]</scope>
    <source>
        <strain evidence="1 2">DSM 105465</strain>
    </source>
</reference>
<sequence length="242" mass="26679">MDPRAVRTVADPRTQGPLVTQVLDFNTRDRGRGPVPVPAVPDGRTPTEALLVTEATTVRRPEIYKEPITTRLPYYTAYVRDSPLFAKDHRGMGAMVLDGERLYGLTEHSTTAPGLPFAAAAALLLSLIKGCAPAEAVLVDEPTSVDCPQVFRDTVETRLPYYAAYVRDSESLLKKKDCPGAMMLDGERLYRLEELLSRSGYVPGGPWITIQSILMCFRSRRVAMDTSRGSTEVLLGKFLYGP</sequence>
<gene>
    <name evidence="1" type="ORF">EVG20_g11448</name>
</gene>
<evidence type="ECO:0000313" key="1">
    <source>
        <dbReference type="EMBL" id="TFY50559.1"/>
    </source>
</evidence>
<protein>
    <submittedName>
        <fullName evidence="1">Uncharacterized protein</fullName>
    </submittedName>
</protein>
<dbReference type="Proteomes" id="UP000298327">
    <property type="component" value="Unassembled WGS sequence"/>
</dbReference>
<comment type="caution">
    <text evidence="1">The sequence shown here is derived from an EMBL/GenBank/DDBJ whole genome shotgun (WGS) entry which is preliminary data.</text>
</comment>
<organism evidence="1 2">
    <name type="scientific">Dentipellis fragilis</name>
    <dbReference type="NCBI Taxonomy" id="205917"/>
    <lineage>
        <taxon>Eukaryota</taxon>
        <taxon>Fungi</taxon>
        <taxon>Dikarya</taxon>
        <taxon>Basidiomycota</taxon>
        <taxon>Agaricomycotina</taxon>
        <taxon>Agaricomycetes</taxon>
        <taxon>Russulales</taxon>
        <taxon>Hericiaceae</taxon>
        <taxon>Dentipellis</taxon>
    </lineage>
</organism>
<proteinExistence type="predicted"/>
<name>A0A4Y9XPX0_9AGAM</name>
<dbReference type="OrthoDB" id="2745718at2759"/>
<dbReference type="AlphaFoldDB" id="A0A4Y9XPX0"/>